<gene>
    <name evidence="10" type="ORF">BXY45_1319</name>
</gene>
<evidence type="ECO:0000256" key="4">
    <source>
        <dbReference type="ARBA" id="ARBA00022605"/>
    </source>
</evidence>
<dbReference type="EMBL" id="QGDQ01000031">
    <property type="protein sequence ID" value="PWJ48285.1"/>
    <property type="molecule type" value="Genomic_DNA"/>
</dbReference>
<evidence type="ECO:0000313" key="10">
    <source>
        <dbReference type="EMBL" id="PWJ48285.1"/>
    </source>
</evidence>
<dbReference type="GO" id="GO:0005737">
    <property type="term" value="C:cytoplasm"/>
    <property type="evidence" value="ECO:0007669"/>
    <property type="project" value="TreeGrafter"/>
</dbReference>
<comment type="similarity">
    <text evidence="2 8">Belongs to the PHP hydrolase family. HisK subfamily.</text>
</comment>
<dbReference type="EC" id="3.1.3.15" evidence="3 8"/>
<evidence type="ECO:0000256" key="7">
    <source>
        <dbReference type="ARBA" id="ARBA00049158"/>
    </source>
</evidence>
<feature type="domain" description="PHP" evidence="9">
    <location>
        <begin position="11"/>
        <end position="224"/>
    </location>
</feature>
<comment type="pathway">
    <text evidence="1 8">Amino-acid biosynthesis; L-histidine biosynthesis; L-histidine from 5-phospho-alpha-D-ribose 1-diphosphate: step 8/9.</text>
</comment>
<dbReference type="UniPathway" id="UPA00031">
    <property type="reaction ID" value="UER00013"/>
</dbReference>
<dbReference type="PANTHER" id="PTHR21039">
    <property type="entry name" value="HISTIDINOL PHOSPHATASE-RELATED"/>
    <property type="match status" value="1"/>
</dbReference>
<dbReference type="GO" id="GO:0000105">
    <property type="term" value="P:L-histidine biosynthetic process"/>
    <property type="evidence" value="ECO:0007669"/>
    <property type="project" value="UniProtKB-UniRule"/>
</dbReference>
<evidence type="ECO:0000256" key="6">
    <source>
        <dbReference type="ARBA" id="ARBA00023102"/>
    </source>
</evidence>
<dbReference type="InterPro" id="IPR004013">
    <property type="entry name" value="PHP_dom"/>
</dbReference>
<evidence type="ECO:0000313" key="11">
    <source>
        <dbReference type="Proteomes" id="UP000245469"/>
    </source>
</evidence>
<dbReference type="GO" id="GO:0004401">
    <property type="term" value="F:histidinol-phosphatase activity"/>
    <property type="evidence" value="ECO:0007669"/>
    <property type="project" value="UniProtKB-UniRule"/>
</dbReference>
<evidence type="ECO:0000256" key="3">
    <source>
        <dbReference type="ARBA" id="ARBA00013085"/>
    </source>
</evidence>
<dbReference type="InterPro" id="IPR010140">
    <property type="entry name" value="Histidinol_P_phosphatase_HisJ"/>
</dbReference>
<dbReference type="PANTHER" id="PTHR21039:SF0">
    <property type="entry name" value="HISTIDINOL-PHOSPHATASE"/>
    <property type="match status" value="1"/>
</dbReference>
<evidence type="ECO:0000256" key="2">
    <source>
        <dbReference type="ARBA" id="ARBA00009152"/>
    </source>
</evidence>
<keyword evidence="5 8" id="KW-0378">Hydrolase</keyword>
<proteinExistence type="inferred from homology"/>
<dbReference type="Gene3D" id="3.20.20.140">
    <property type="entry name" value="Metal-dependent hydrolases"/>
    <property type="match status" value="1"/>
</dbReference>
<evidence type="ECO:0000259" key="9">
    <source>
        <dbReference type="Pfam" id="PF02811"/>
    </source>
</evidence>
<comment type="caution">
    <text evidence="10">The sequence shown here is derived from an EMBL/GenBank/DDBJ whole genome shotgun (WGS) entry which is preliminary data.</text>
</comment>
<keyword evidence="11" id="KW-1185">Reference proteome</keyword>
<name>A0A315ZRW0_9ACTN</name>
<keyword evidence="6 8" id="KW-0368">Histidine biosynthesis</keyword>
<organism evidence="10 11">
    <name type="scientific">Quadrisphaera granulorum</name>
    <dbReference type="NCBI Taxonomy" id="317664"/>
    <lineage>
        <taxon>Bacteria</taxon>
        <taxon>Bacillati</taxon>
        <taxon>Actinomycetota</taxon>
        <taxon>Actinomycetes</taxon>
        <taxon>Kineosporiales</taxon>
        <taxon>Kineosporiaceae</taxon>
        <taxon>Quadrisphaera</taxon>
    </lineage>
</organism>
<accession>A0A315ZRW0</accession>
<dbReference type="RefSeq" id="WP_109776076.1">
    <property type="nucleotide sequence ID" value="NZ_QGDQ01000031.1"/>
</dbReference>
<dbReference type="Pfam" id="PF02811">
    <property type="entry name" value="PHP"/>
    <property type="match status" value="1"/>
</dbReference>
<evidence type="ECO:0000256" key="8">
    <source>
        <dbReference type="RuleBase" id="RU366003"/>
    </source>
</evidence>
<sequence>MTGSGWPADDHVHSQYSWDASAGDMEATCARAVELGLPAISFTEHADFGAWRPPPGGWSWKGTVRGRTDEHGRFMTEPLHVRAYVEAVQRCRHLFPDLRIRCGIELSEGHRFPAEVAELAGWGFERVVGSLHALPDLHLPGEVVEMRGAVAQRGLLGAVRTYLDEAAVMAASDAPFEVLGHLDYPLRYWTPEAGPLPWADLEEQVRHVLTVLAGSGRALEVNTTRPMEMLVVRWWHAAGGQAVSFGSDAHAPEHLGRRWREVADAVSVAGFRPTTDPTAFWSRT</sequence>
<dbReference type="OrthoDB" id="6637113at2"/>
<keyword evidence="4 8" id="KW-0028">Amino-acid biosynthesis</keyword>
<reference evidence="10 11" key="1">
    <citation type="submission" date="2018-03" db="EMBL/GenBank/DDBJ databases">
        <title>Genomic Encyclopedia of Archaeal and Bacterial Type Strains, Phase II (KMG-II): from individual species to whole genera.</title>
        <authorList>
            <person name="Goeker M."/>
        </authorList>
    </citation>
    <scope>NUCLEOTIDE SEQUENCE [LARGE SCALE GENOMIC DNA]</scope>
    <source>
        <strain evidence="10 11">DSM 44889</strain>
    </source>
</reference>
<evidence type="ECO:0000256" key="5">
    <source>
        <dbReference type="ARBA" id="ARBA00022801"/>
    </source>
</evidence>
<dbReference type="SUPFAM" id="SSF89550">
    <property type="entry name" value="PHP domain-like"/>
    <property type="match status" value="1"/>
</dbReference>
<protein>
    <recommendedName>
        <fullName evidence="3 8">Histidinol-phosphatase</fullName>
        <shortName evidence="8">HolPase</shortName>
        <ecNumber evidence="3 8">3.1.3.15</ecNumber>
    </recommendedName>
</protein>
<dbReference type="Proteomes" id="UP000245469">
    <property type="component" value="Unassembled WGS sequence"/>
</dbReference>
<dbReference type="AlphaFoldDB" id="A0A315ZRW0"/>
<evidence type="ECO:0000256" key="1">
    <source>
        <dbReference type="ARBA" id="ARBA00004970"/>
    </source>
</evidence>
<dbReference type="InterPro" id="IPR016195">
    <property type="entry name" value="Pol/histidinol_Pase-like"/>
</dbReference>
<comment type="catalytic activity">
    <reaction evidence="7 8">
        <text>L-histidinol phosphate + H2O = L-histidinol + phosphate</text>
        <dbReference type="Rhea" id="RHEA:14465"/>
        <dbReference type="ChEBI" id="CHEBI:15377"/>
        <dbReference type="ChEBI" id="CHEBI:43474"/>
        <dbReference type="ChEBI" id="CHEBI:57699"/>
        <dbReference type="ChEBI" id="CHEBI:57980"/>
        <dbReference type="EC" id="3.1.3.15"/>
    </reaction>
</comment>